<comment type="caution">
    <text evidence="2">The sequence shown here is derived from an EMBL/GenBank/DDBJ whole genome shotgun (WGS) entry which is preliminary data.</text>
</comment>
<reference evidence="3" key="1">
    <citation type="journal article" date="2015" name="PLoS Genet.">
        <title>Genome Sequence and Transcriptome Analyses of Chrysochromulina tobin: Metabolic Tools for Enhanced Algal Fitness in the Prominent Order Prymnesiales (Haptophyceae).</title>
        <authorList>
            <person name="Hovde B.T."/>
            <person name="Deodato C.R."/>
            <person name="Hunsperger H.M."/>
            <person name="Ryken S.A."/>
            <person name="Yost W."/>
            <person name="Jha R.K."/>
            <person name="Patterson J."/>
            <person name="Monnat R.J. Jr."/>
            <person name="Barlow S.B."/>
            <person name="Starkenburg S.R."/>
            <person name="Cattolico R.A."/>
        </authorList>
    </citation>
    <scope>NUCLEOTIDE SEQUENCE</scope>
    <source>
        <strain evidence="3">CCMP291</strain>
    </source>
</reference>
<organism evidence="2 3">
    <name type="scientific">Chrysochromulina tobinii</name>
    <dbReference type="NCBI Taxonomy" id="1460289"/>
    <lineage>
        <taxon>Eukaryota</taxon>
        <taxon>Haptista</taxon>
        <taxon>Haptophyta</taxon>
        <taxon>Prymnesiophyceae</taxon>
        <taxon>Prymnesiales</taxon>
        <taxon>Chrysochromulinaceae</taxon>
        <taxon>Chrysochromulina</taxon>
    </lineage>
</organism>
<evidence type="ECO:0000313" key="3">
    <source>
        <dbReference type="Proteomes" id="UP000037460"/>
    </source>
</evidence>
<feature type="region of interest" description="Disordered" evidence="1">
    <location>
        <begin position="139"/>
        <end position="159"/>
    </location>
</feature>
<protein>
    <submittedName>
        <fullName evidence="2">Uncharacterized protein</fullName>
    </submittedName>
</protein>
<evidence type="ECO:0000256" key="1">
    <source>
        <dbReference type="SAM" id="MobiDB-lite"/>
    </source>
</evidence>
<gene>
    <name evidence="2" type="ORF">Ctob_005573</name>
</gene>
<name>A0A0M0JTQ1_9EUKA</name>
<evidence type="ECO:0000313" key="2">
    <source>
        <dbReference type="EMBL" id="KOO30056.1"/>
    </source>
</evidence>
<dbReference type="EMBL" id="JWZX01002301">
    <property type="protein sequence ID" value="KOO30056.1"/>
    <property type="molecule type" value="Genomic_DNA"/>
</dbReference>
<dbReference type="Proteomes" id="UP000037460">
    <property type="component" value="Unassembled WGS sequence"/>
</dbReference>
<accession>A0A0M0JTQ1</accession>
<sequence length="397" mass="42417">MGQVTQRLPAFLAEIGEQDPLDITTHRNYQAVLAEMKAITERTKQAAAMPVSPSVEVTRMKAITELTKQAAAMPVSPSVEITRSAVIAAKSALASVATATALPLAQSQLPQQPPTEGALAGSLSTRMAARRRERQQLRAGAVGAQTQSGAGGNAAPARHDPDAVEELARMRQEREKRAQKLMAHLEALSVVSAPGEEFDITLDLGRHETRRQLREWLATENRAAQVLNLLKRAPAGQARALTDVLARLLLGDDAPTHRSDGLIESSEGGGLLEMTHDVDEVHNLVELADYSSGGGGSTSTALIVNTLRHDGQGTLKLLEFTPVFSPLKLVLAFVLDEQLAAHSLDRSIPDAVLGGRLEPGDMQHELAVGPCQLDVLSAKPYDVSTLLLKFGLDILGH</sequence>
<dbReference type="AlphaFoldDB" id="A0A0M0JTQ1"/>
<proteinExistence type="predicted"/>
<keyword evidence="3" id="KW-1185">Reference proteome</keyword>